<dbReference type="Gene3D" id="1.10.357.10">
    <property type="entry name" value="Tetracycline Repressor, domain 2"/>
    <property type="match status" value="1"/>
</dbReference>
<accession>A0AAD0VHN2</accession>
<dbReference type="Proteomes" id="UP000253779">
    <property type="component" value="Chromosome"/>
</dbReference>
<dbReference type="InterPro" id="IPR001647">
    <property type="entry name" value="HTH_TetR"/>
</dbReference>
<evidence type="ECO:0000256" key="1">
    <source>
        <dbReference type="ARBA" id="ARBA00023015"/>
    </source>
</evidence>
<evidence type="ECO:0000256" key="3">
    <source>
        <dbReference type="ARBA" id="ARBA00023163"/>
    </source>
</evidence>
<feature type="DNA-binding region" description="H-T-H motif" evidence="4">
    <location>
        <begin position="37"/>
        <end position="56"/>
    </location>
</feature>
<evidence type="ECO:0000256" key="2">
    <source>
        <dbReference type="ARBA" id="ARBA00023125"/>
    </source>
</evidence>
<dbReference type="RefSeq" id="WP_114933581.1">
    <property type="nucleotide sequence ID" value="NZ_CP030930.1"/>
</dbReference>
<dbReference type="InterPro" id="IPR025996">
    <property type="entry name" value="MT1864/Rv1816-like_C"/>
</dbReference>
<organism evidence="6 7">
    <name type="scientific">Streptomyces cavourensis</name>
    <dbReference type="NCBI Taxonomy" id="67258"/>
    <lineage>
        <taxon>Bacteria</taxon>
        <taxon>Bacillati</taxon>
        <taxon>Actinomycetota</taxon>
        <taxon>Actinomycetes</taxon>
        <taxon>Kitasatosporales</taxon>
        <taxon>Streptomycetaceae</taxon>
        <taxon>Streptomyces</taxon>
    </lineage>
</organism>
<dbReference type="Pfam" id="PF13305">
    <property type="entry name" value="TetR_C_33"/>
    <property type="match status" value="1"/>
</dbReference>
<dbReference type="InterPro" id="IPR009057">
    <property type="entry name" value="Homeodomain-like_sf"/>
</dbReference>
<evidence type="ECO:0000313" key="6">
    <source>
        <dbReference type="EMBL" id="AXI75125.1"/>
    </source>
</evidence>
<dbReference type="InterPro" id="IPR036271">
    <property type="entry name" value="Tet_transcr_reg_TetR-rel_C_sf"/>
</dbReference>
<protein>
    <submittedName>
        <fullName evidence="6">TetR/AcrR family transcriptional regulator</fullName>
    </submittedName>
</protein>
<dbReference type="PROSITE" id="PS50977">
    <property type="entry name" value="HTH_TETR_2"/>
    <property type="match status" value="1"/>
</dbReference>
<keyword evidence="2 4" id="KW-0238">DNA-binding</keyword>
<keyword evidence="1" id="KW-0805">Transcription regulation</keyword>
<sequence length="282" mass="29117">MERAQQGPRARYREQTRAEIKNLALRQLTEGGGGALALTRIAKEMGLSGPALYRYFASRDDLLSALIRDAYDDAAAAMARAAARSARGSRGGRARLHDLAAAYRAWAIAEPHRYLLIQGDPVPGYVAPADTLERARAVLGPFLPLFAAGNPGPALAGTVEEMAAWLAADETVGAWVARYAPDAVGPDAKAGEAGNVVRAGQTGAVVEAGAVGEPEADGRDGEARAGGVDRAASALAGAVLAWTQLHGSVSLEVAGQFAGMAHRGGTLLGAHMELLADAFGLE</sequence>
<feature type="domain" description="HTH tetR-type" evidence="5">
    <location>
        <begin position="14"/>
        <end position="74"/>
    </location>
</feature>
<keyword evidence="3" id="KW-0804">Transcription</keyword>
<evidence type="ECO:0000313" key="7">
    <source>
        <dbReference type="Proteomes" id="UP000253779"/>
    </source>
</evidence>
<dbReference type="Pfam" id="PF00440">
    <property type="entry name" value="TetR_N"/>
    <property type="match status" value="1"/>
</dbReference>
<evidence type="ECO:0000259" key="5">
    <source>
        <dbReference type="PROSITE" id="PS50977"/>
    </source>
</evidence>
<dbReference type="EMBL" id="CP030930">
    <property type="protein sequence ID" value="AXI75125.1"/>
    <property type="molecule type" value="Genomic_DNA"/>
</dbReference>
<proteinExistence type="predicted"/>
<reference evidence="6 7" key="1">
    <citation type="submission" date="2018-07" db="EMBL/GenBank/DDBJ databases">
        <title>Complete genome sequence of soil actinomycete Streptomyces cavourensis tj430.</title>
        <authorList>
            <person name="Wang P."/>
            <person name="Huang Y."/>
        </authorList>
    </citation>
    <scope>NUCLEOTIDE SEQUENCE [LARGE SCALE GENOMIC DNA]</scope>
    <source>
        <strain evidence="6 7">TJ430</strain>
    </source>
</reference>
<evidence type="ECO:0000256" key="4">
    <source>
        <dbReference type="PROSITE-ProRule" id="PRU00335"/>
    </source>
</evidence>
<gene>
    <name evidence="6" type="ORF">DTW94_30335</name>
</gene>
<dbReference type="GO" id="GO:0003677">
    <property type="term" value="F:DNA binding"/>
    <property type="evidence" value="ECO:0007669"/>
    <property type="project" value="UniProtKB-UniRule"/>
</dbReference>
<name>A0AAD0VHN2_9ACTN</name>
<dbReference type="AlphaFoldDB" id="A0AAD0VHN2"/>
<dbReference type="SUPFAM" id="SSF46689">
    <property type="entry name" value="Homeodomain-like"/>
    <property type="match status" value="1"/>
</dbReference>
<dbReference type="SUPFAM" id="SSF48498">
    <property type="entry name" value="Tetracyclin repressor-like, C-terminal domain"/>
    <property type="match status" value="2"/>
</dbReference>